<dbReference type="Gene3D" id="1.25.40.10">
    <property type="entry name" value="Tetratricopeptide repeat domain"/>
    <property type="match status" value="1"/>
</dbReference>
<dbReference type="PROSITE" id="PS51918">
    <property type="entry name" value="RADICAL_SAM"/>
    <property type="match status" value="1"/>
</dbReference>
<dbReference type="SFLD" id="SFLDS00029">
    <property type="entry name" value="Radical_SAM"/>
    <property type="match status" value="1"/>
</dbReference>
<dbReference type="SMART" id="SM00028">
    <property type="entry name" value="TPR"/>
    <property type="match status" value="2"/>
</dbReference>
<dbReference type="InterPro" id="IPR006638">
    <property type="entry name" value="Elp3/MiaA/NifB-like_rSAM"/>
</dbReference>
<name>A0ABR1FU02_AURAN</name>
<dbReference type="Pfam" id="PF04055">
    <property type="entry name" value="Radical_SAM"/>
    <property type="match status" value="1"/>
</dbReference>
<dbReference type="SUPFAM" id="SSF48452">
    <property type="entry name" value="TPR-like"/>
    <property type="match status" value="1"/>
</dbReference>
<dbReference type="InterPro" id="IPR058240">
    <property type="entry name" value="rSAM_sf"/>
</dbReference>
<evidence type="ECO:0000259" key="7">
    <source>
        <dbReference type="PROSITE" id="PS51918"/>
    </source>
</evidence>
<comment type="cofactor">
    <cofactor evidence="1">
        <name>[4Fe-4S] cluster</name>
        <dbReference type="ChEBI" id="CHEBI:49883"/>
    </cofactor>
</comment>
<dbReference type="Proteomes" id="UP001363151">
    <property type="component" value="Unassembled WGS sequence"/>
</dbReference>
<comment type="caution">
    <text evidence="8">The sequence shown here is derived from an EMBL/GenBank/DDBJ whole genome shotgun (WGS) entry which is preliminary data.</text>
</comment>
<evidence type="ECO:0000256" key="1">
    <source>
        <dbReference type="ARBA" id="ARBA00001966"/>
    </source>
</evidence>
<dbReference type="InterPro" id="IPR007197">
    <property type="entry name" value="rSAM"/>
</dbReference>
<dbReference type="SUPFAM" id="SSF102114">
    <property type="entry name" value="Radical SAM enzymes"/>
    <property type="match status" value="1"/>
</dbReference>
<keyword evidence="2" id="KW-0949">S-adenosyl-L-methionine</keyword>
<dbReference type="CDD" id="cd01335">
    <property type="entry name" value="Radical_SAM"/>
    <property type="match status" value="1"/>
</dbReference>
<dbReference type="EMBL" id="JBBJCI010000229">
    <property type="protein sequence ID" value="KAK7238620.1"/>
    <property type="molecule type" value="Genomic_DNA"/>
</dbReference>
<keyword evidence="9" id="KW-1185">Reference proteome</keyword>
<dbReference type="SMART" id="SM00729">
    <property type="entry name" value="Elp3"/>
    <property type="match status" value="1"/>
</dbReference>
<dbReference type="InterPro" id="IPR019734">
    <property type="entry name" value="TPR_rpt"/>
</dbReference>
<feature type="region of interest" description="Disordered" evidence="6">
    <location>
        <begin position="75"/>
        <end position="135"/>
    </location>
</feature>
<feature type="compositionally biased region" description="Basic and acidic residues" evidence="6">
    <location>
        <begin position="111"/>
        <end position="123"/>
    </location>
</feature>
<evidence type="ECO:0000256" key="2">
    <source>
        <dbReference type="ARBA" id="ARBA00022691"/>
    </source>
</evidence>
<proteinExistence type="predicted"/>
<keyword evidence="3" id="KW-0479">Metal-binding</keyword>
<accession>A0ABR1FU02</accession>
<sequence>MGVDKRRVVGKGSLIREGKELDTPKVVQLPPQTLVWGLEEATSSTGIARTKVETLDGAHGGWVSAKTLERVADEADDGAADDSGGGGFWSKWKDKVGDGAAAPPGPPPPEKTPEEKRAAREAAKQAARVQEYERKVAARQAAKEKLASAPRTKAERSVRETMAAEHKAAGNTYFGAKKYGDACRAYDKALHLLTADGADYGPALCNRSACHVFLGRRAEAVADARRAVAARPDWAKARFRLGKALALDDEDLNGAANALDEAAGLLRTAPKTKASAAELAAVEAALADVEARLDAALKEPAVKKTECGVAKGFAAGKQLVAKVKRDVSRTAPSQCTCPDIEDSWLDVDERRRVAPKTKHKRPGFETGVFRPPSEAGSLLVRVTRGCQWNRCTYCKMYRDVDFALRHVDDVIADIDAAAQIYDILTRSDFDDLGVHELARRGFDRRTIGSVAQLMKQDGGLTCAFLQDADALFATADDLVKIVKHLRERFPTIKRVTTYARSDSINEKSLEELKRLKFAGLDRLHVGLETGSLKVTKLCRKGVLPEKQLAAGEKAMAAGFEYSVYVMPGLGGRELSADHVAETAKLVTAVNPSFVRFRTYCPIPGTEGYDALLNGDFEQLSETEHVQEMRDMIAALGPTCTSVVTAADHIGNLVAVEAKLPRQRGAGLQCLDAYLDWPKETQERFALGKRLGLVSGDPAAFRDSQELAMFEGLSRLEP</sequence>
<protein>
    <submittedName>
        <fullName evidence="8">SMART Elongator protein 3 MiaB NifB</fullName>
    </submittedName>
</protein>
<evidence type="ECO:0000256" key="3">
    <source>
        <dbReference type="ARBA" id="ARBA00022723"/>
    </source>
</evidence>
<evidence type="ECO:0000313" key="8">
    <source>
        <dbReference type="EMBL" id="KAK7238620.1"/>
    </source>
</evidence>
<evidence type="ECO:0000256" key="4">
    <source>
        <dbReference type="ARBA" id="ARBA00023004"/>
    </source>
</evidence>
<dbReference type="InterPro" id="IPR011990">
    <property type="entry name" value="TPR-like_helical_dom_sf"/>
</dbReference>
<organism evidence="8 9">
    <name type="scientific">Aureococcus anophagefferens</name>
    <name type="common">Harmful bloom alga</name>
    <dbReference type="NCBI Taxonomy" id="44056"/>
    <lineage>
        <taxon>Eukaryota</taxon>
        <taxon>Sar</taxon>
        <taxon>Stramenopiles</taxon>
        <taxon>Ochrophyta</taxon>
        <taxon>Pelagophyceae</taxon>
        <taxon>Pelagomonadales</taxon>
        <taxon>Pelagomonadaceae</taxon>
        <taxon>Aureococcus</taxon>
    </lineage>
</organism>
<keyword evidence="5" id="KW-0411">Iron-sulfur</keyword>
<dbReference type="InterPro" id="IPR051198">
    <property type="entry name" value="BchE-like"/>
</dbReference>
<dbReference type="SFLD" id="SFLDG01095">
    <property type="entry name" value="Uncharacterised_Radical_SAM_Su"/>
    <property type="match status" value="1"/>
</dbReference>
<reference evidence="8 9" key="1">
    <citation type="submission" date="2024-03" db="EMBL/GenBank/DDBJ databases">
        <title>Aureococcus anophagefferens CCMP1851 and Kratosvirus quantuckense: Draft genome of a second virus-susceptible host strain in the model system.</title>
        <authorList>
            <person name="Chase E."/>
            <person name="Truchon A.R."/>
            <person name="Schepens W."/>
            <person name="Wilhelm S.W."/>
        </authorList>
    </citation>
    <scope>NUCLEOTIDE SEQUENCE [LARGE SCALE GENOMIC DNA]</scope>
    <source>
        <strain evidence="8 9">CCMP1851</strain>
    </source>
</reference>
<dbReference type="PANTHER" id="PTHR43409:SF4">
    <property type="entry name" value="RADICAL SAM SUPERFAMILY PROTEIN"/>
    <property type="match status" value="1"/>
</dbReference>
<keyword evidence="4" id="KW-0408">Iron</keyword>
<evidence type="ECO:0000256" key="6">
    <source>
        <dbReference type="SAM" id="MobiDB-lite"/>
    </source>
</evidence>
<evidence type="ECO:0000313" key="9">
    <source>
        <dbReference type="Proteomes" id="UP001363151"/>
    </source>
</evidence>
<dbReference type="PANTHER" id="PTHR43409">
    <property type="entry name" value="ANAEROBIC MAGNESIUM-PROTOPORPHYRIN IX MONOMETHYL ESTER CYCLASE-RELATED"/>
    <property type="match status" value="1"/>
</dbReference>
<feature type="domain" description="Radical SAM core" evidence="7">
    <location>
        <begin position="372"/>
        <end position="638"/>
    </location>
</feature>
<dbReference type="InterPro" id="IPR013785">
    <property type="entry name" value="Aldolase_TIM"/>
</dbReference>
<dbReference type="Gene3D" id="3.20.20.70">
    <property type="entry name" value="Aldolase class I"/>
    <property type="match status" value="1"/>
</dbReference>
<gene>
    <name evidence="8" type="ORF">SO694_00020255</name>
</gene>
<evidence type="ECO:0000256" key="5">
    <source>
        <dbReference type="ARBA" id="ARBA00023014"/>
    </source>
</evidence>